<dbReference type="PRINTS" id="PR01607">
    <property type="entry name" value="APYRASEFAMLY"/>
</dbReference>
<dbReference type="InterPro" id="IPR008334">
    <property type="entry name" value="5'-Nucleotdase_C"/>
</dbReference>
<dbReference type="InterPro" id="IPR041827">
    <property type="entry name" value="CpdB_N"/>
</dbReference>
<dbReference type="PANTHER" id="PTHR11575:SF6">
    <property type="entry name" value="2',3'-CYCLIC-NUCLEOTIDE 2'-PHOSPHODIESTERASE_3'-NUCLEOTIDASE"/>
    <property type="match status" value="1"/>
</dbReference>
<evidence type="ECO:0000256" key="4">
    <source>
        <dbReference type="ARBA" id="ARBA00004196"/>
    </source>
</evidence>
<dbReference type="Gene3D" id="3.60.21.10">
    <property type="match status" value="1"/>
</dbReference>
<dbReference type="GO" id="GO:0030288">
    <property type="term" value="C:outer membrane-bounded periplasmic space"/>
    <property type="evidence" value="ECO:0007669"/>
    <property type="project" value="TreeGrafter"/>
</dbReference>
<feature type="domain" description="5'-Nucleotidase C-terminal" evidence="13">
    <location>
        <begin position="382"/>
        <end position="552"/>
    </location>
</feature>
<dbReference type="InterPro" id="IPR004843">
    <property type="entry name" value="Calcineurin-like_PHP"/>
</dbReference>
<evidence type="ECO:0000313" key="15">
    <source>
        <dbReference type="Proteomes" id="UP001220509"/>
    </source>
</evidence>
<dbReference type="CDD" id="cd07410">
    <property type="entry name" value="MPP_CpdB_N"/>
    <property type="match status" value="1"/>
</dbReference>
<proteinExistence type="inferred from homology"/>
<evidence type="ECO:0000256" key="9">
    <source>
        <dbReference type="ARBA" id="ARBA00022801"/>
    </source>
</evidence>
<evidence type="ECO:0000256" key="5">
    <source>
        <dbReference type="ARBA" id="ARBA00006654"/>
    </source>
</evidence>
<keyword evidence="6" id="KW-0479">Metal-binding</keyword>
<dbReference type="NCBIfam" id="NF006938">
    <property type="entry name" value="PRK09420.1"/>
    <property type="match status" value="1"/>
</dbReference>
<dbReference type="Proteomes" id="UP001220509">
    <property type="component" value="Chromosome"/>
</dbReference>
<dbReference type="GO" id="GO:0009166">
    <property type="term" value="P:nucleotide catabolic process"/>
    <property type="evidence" value="ECO:0007669"/>
    <property type="project" value="InterPro"/>
</dbReference>
<dbReference type="SUPFAM" id="SSF55816">
    <property type="entry name" value="5'-nucleotidase (syn. UDP-sugar hydrolase), C-terminal domain"/>
    <property type="match status" value="1"/>
</dbReference>
<dbReference type="InterPro" id="IPR006146">
    <property type="entry name" value="5'-Nucleotdase_CS"/>
</dbReference>
<name>A0AAX3M6A5_9BACL</name>
<dbReference type="EMBL" id="CP117416">
    <property type="protein sequence ID" value="WCT57458.1"/>
    <property type="molecule type" value="Genomic_DNA"/>
</dbReference>
<dbReference type="InterPro" id="IPR006179">
    <property type="entry name" value="5_nucleotidase/apyrase"/>
</dbReference>
<feature type="domain" description="Calcineurin-like phosphoesterase" evidence="12">
    <location>
        <begin position="12"/>
        <end position="269"/>
    </location>
</feature>
<comment type="subcellular location">
    <subcellularLocation>
        <location evidence="4">Cell envelope</location>
    </subcellularLocation>
</comment>
<keyword evidence="9 11" id="KW-0378">Hydrolase</keyword>
<evidence type="ECO:0000259" key="13">
    <source>
        <dbReference type="Pfam" id="PF02872"/>
    </source>
</evidence>
<dbReference type="PANTHER" id="PTHR11575">
    <property type="entry name" value="5'-NUCLEOTIDASE-RELATED"/>
    <property type="match status" value="1"/>
</dbReference>
<comment type="cofactor">
    <cofactor evidence="3">
        <name>a divalent metal cation</name>
        <dbReference type="ChEBI" id="CHEBI:60240"/>
    </cofactor>
</comment>
<dbReference type="GO" id="GO:0008663">
    <property type="term" value="F:2',3'-cyclic-nucleotide 2'-phosphodiesterase activity"/>
    <property type="evidence" value="ECO:0007669"/>
    <property type="project" value="UniProtKB-EC"/>
</dbReference>
<evidence type="ECO:0000256" key="8">
    <source>
        <dbReference type="ARBA" id="ARBA00022741"/>
    </source>
</evidence>
<evidence type="ECO:0000256" key="11">
    <source>
        <dbReference type="RuleBase" id="RU362119"/>
    </source>
</evidence>
<protein>
    <submittedName>
        <fullName evidence="14">Bifunctional 2',3'-cyclic-nucleotide 2'-phosphodiesterase/3'-nucleotidase</fullName>
    </submittedName>
</protein>
<evidence type="ECO:0000256" key="1">
    <source>
        <dbReference type="ARBA" id="ARBA00000527"/>
    </source>
</evidence>
<dbReference type="Pfam" id="PF02872">
    <property type="entry name" value="5_nucleotid_C"/>
    <property type="match status" value="1"/>
</dbReference>
<reference evidence="14 15" key="1">
    <citation type="submission" date="2023-02" db="EMBL/GenBank/DDBJ databases">
        <title>Genome sequence of Paenibacillus kyungheensis KACC 18744.</title>
        <authorList>
            <person name="Kim S."/>
            <person name="Heo J."/>
            <person name="Kwon S.-W."/>
        </authorList>
    </citation>
    <scope>NUCLEOTIDE SEQUENCE [LARGE SCALE GENOMIC DNA]</scope>
    <source>
        <strain evidence="14 15">KACC 18744</strain>
    </source>
</reference>
<dbReference type="GO" id="GO:0008254">
    <property type="term" value="F:3'-nucleotidase activity"/>
    <property type="evidence" value="ECO:0007669"/>
    <property type="project" value="UniProtKB-EC"/>
</dbReference>
<comment type="catalytic activity">
    <reaction evidence="1">
        <text>a ribonucleoside 3'-phosphate + H2O = a ribonucleoside + phosphate</text>
        <dbReference type="Rhea" id="RHEA:10144"/>
        <dbReference type="ChEBI" id="CHEBI:13197"/>
        <dbReference type="ChEBI" id="CHEBI:15377"/>
        <dbReference type="ChEBI" id="CHEBI:18254"/>
        <dbReference type="ChEBI" id="CHEBI:43474"/>
        <dbReference type="EC" id="3.1.3.6"/>
    </reaction>
</comment>
<evidence type="ECO:0000256" key="3">
    <source>
        <dbReference type="ARBA" id="ARBA00001968"/>
    </source>
</evidence>
<dbReference type="Gene3D" id="3.90.780.10">
    <property type="entry name" value="5'-Nucleotidase, C-terminal domain"/>
    <property type="match status" value="1"/>
</dbReference>
<dbReference type="InterPro" id="IPR029052">
    <property type="entry name" value="Metallo-depent_PP-like"/>
</dbReference>
<comment type="catalytic activity">
    <reaction evidence="2">
        <text>a nucleoside 2',3'-cyclic phosphate + H2O = a nucleoside 3'-phosphate + H(+)</text>
        <dbReference type="Rhea" id="RHEA:19621"/>
        <dbReference type="ChEBI" id="CHEBI:15377"/>
        <dbReference type="ChEBI" id="CHEBI:15378"/>
        <dbReference type="ChEBI" id="CHEBI:66949"/>
        <dbReference type="ChEBI" id="CHEBI:66954"/>
        <dbReference type="EC" id="3.1.4.16"/>
    </reaction>
</comment>
<dbReference type="PROSITE" id="PS00786">
    <property type="entry name" value="5_NUCLEOTIDASE_2"/>
    <property type="match status" value="1"/>
</dbReference>
<evidence type="ECO:0000256" key="10">
    <source>
        <dbReference type="ARBA" id="ARBA00023268"/>
    </source>
</evidence>
<dbReference type="AlphaFoldDB" id="A0AAX3M6A5"/>
<keyword evidence="7" id="KW-0732">Signal</keyword>
<dbReference type="Pfam" id="PF00149">
    <property type="entry name" value="Metallophos"/>
    <property type="match status" value="1"/>
</dbReference>
<accession>A0AAX3M6A5</accession>
<dbReference type="RefSeq" id="WP_273615665.1">
    <property type="nucleotide sequence ID" value="NZ_CP117416.1"/>
</dbReference>
<sequence>MNNRQPVTAQLRLLGTTDLHVSLTGYDYYRNVETVDIGLSRTATLIHQARKEVKNHLLFDNGDILQGNPLGDYAASSLFWQQDSELEGGEKVHPMYQLMNKLSYDAATVGNHEFNYGLDYLRQCITGANFPYTNANIYQTSIDTIDSSTDRGEGTTDTLLPPYLILERQIVADDGNIHPIRIGVIGVVPPQIMQWDKAHLEGKVTVQPMVEAVEYWIPQMREAGADVIVMLAHTGYVDSEDPGVLTENAVLPISQIQGIDAIFFGHAHKLFPSNEFAGKQGIDLERGTINGIPAVEAGVWGSHLGMIDLHLQYDNHIWTVQSGSSQLRAIYHREQGLASVEADTELEQIASIPHQIILDHIQTPVGESDIPLYSYFSLIMDSAYVQVINNAQVWYAEQALSDHAYGHLPILSAASAFKTGGRYGPHYYAYIEAGELTLQHTSDIYNYANTLCAVRLTGAEIREWLEWSAGLYQQIDLQSKAEQALINPDFPSFNFDIIDGITYQINVCQPPRYHPAGYILNPQAYRIEALCYQGKEIEDHSEYIVVTNQYRAYSTPFANPDGERVILDVPVENREVLIQYIREQKIIHPEADHNWSLTLGGSDKERASLSLQPTITMLSSPDAQKILSAYPQLSYSGINGEGFAIYHLKL</sequence>
<gene>
    <name evidence="14" type="ORF">PQ456_08115</name>
</gene>
<dbReference type="KEGG" id="pka:PQ456_08115"/>
<dbReference type="GO" id="GO:0000166">
    <property type="term" value="F:nucleotide binding"/>
    <property type="evidence" value="ECO:0007669"/>
    <property type="project" value="UniProtKB-KW"/>
</dbReference>
<organism evidence="14 15">
    <name type="scientific">Paenibacillus kyungheensis</name>
    <dbReference type="NCBI Taxonomy" id="1452732"/>
    <lineage>
        <taxon>Bacteria</taxon>
        <taxon>Bacillati</taxon>
        <taxon>Bacillota</taxon>
        <taxon>Bacilli</taxon>
        <taxon>Bacillales</taxon>
        <taxon>Paenibacillaceae</taxon>
        <taxon>Paenibacillus</taxon>
    </lineage>
</organism>
<keyword evidence="10" id="KW-0511">Multifunctional enzyme</keyword>
<comment type="similarity">
    <text evidence="5 11">Belongs to the 5'-nucleotidase family.</text>
</comment>
<evidence type="ECO:0000259" key="12">
    <source>
        <dbReference type="Pfam" id="PF00149"/>
    </source>
</evidence>
<evidence type="ECO:0000256" key="2">
    <source>
        <dbReference type="ARBA" id="ARBA00001730"/>
    </source>
</evidence>
<evidence type="ECO:0000256" key="6">
    <source>
        <dbReference type="ARBA" id="ARBA00022723"/>
    </source>
</evidence>
<evidence type="ECO:0000256" key="7">
    <source>
        <dbReference type="ARBA" id="ARBA00022729"/>
    </source>
</evidence>
<dbReference type="InterPro" id="IPR036907">
    <property type="entry name" value="5'-Nucleotdase_C_sf"/>
</dbReference>
<dbReference type="SUPFAM" id="SSF56300">
    <property type="entry name" value="Metallo-dependent phosphatases"/>
    <property type="match status" value="1"/>
</dbReference>
<keyword evidence="8 11" id="KW-0547">Nucleotide-binding</keyword>
<dbReference type="GO" id="GO:0046872">
    <property type="term" value="F:metal ion binding"/>
    <property type="evidence" value="ECO:0007669"/>
    <property type="project" value="UniProtKB-KW"/>
</dbReference>
<keyword evidence="15" id="KW-1185">Reference proteome</keyword>
<evidence type="ECO:0000313" key="14">
    <source>
        <dbReference type="EMBL" id="WCT57458.1"/>
    </source>
</evidence>